<organism evidence="3 4">
    <name type="scientific">Chryseobacterium manosquense</name>
    <dbReference type="NCBI Taxonomy" id="2754694"/>
    <lineage>
        <taxon>Bacteria</taxon>
        <taxon>Pseudomonadati</taxon>
        <taxon>Bacteroidota</taxon>
        <taxon>Flavobacteriia</taxon>
        <taxon>Flavobacteriales</taxon>
        <taxon>Weeksellaceae</taxon>
        <taxon>Chryseobacterium group</taxon>
        <taxon>Chryseobacterium</taxon>
    </lineage>
</organism>
<dbReference type="InterPro" id="IPR010992">
    <property type="entry name" value="IHF-like_DNA-bd_dom_sf"/>
</dbReference>
<proteinExistence type="predicted"/>
<dbReference type="EMBL" id="CP060203">
    <property type="protein sequence ID" value="QNS41299.1"/>
    <property type="molecule type" value="Genomic_DNA"/>
</dbReference>
<evidence type="ECO:0000259" key="2">
    <source>
        <dbReference type="Pfam" id="PF18291"/>
    </source>
</evidence>
<evidence type="ECO:0000313" key="3">
    <source>
        <dbReference type="EMBL" id="QNS41299.1"/>
    </source>
</evidence>
<reference evidence="3 4" key="1">
    <citation type="submission" date="2020-07" db="EMBL/GenBank/DDBJ databases">
        <title>Complete genome and description of Chryseobacterium manosquense strain Marseille-Q2069 sp. nov.</title>
        <authorList>
            <person name="Boxberger M."/>
        </authorList>
    </citation>
    <scope>NUCLEOTIDE SEQUENCE [LARGE SCALE GENOMIC DNA]</scope>
    <source>
        <strain evidence="3 4">Marseille-Q2069</strain>
    </source>
</reference>
<dbReference type="RefSeq" id="WP_188321146.1">
    <property type="nucleotide sequence ID" value="NZ_CP060203.1"/>
</dbReference>
<dbReference type="SUPFAM" id="SSF47729">
    <property type="entry name" value="IHF-like DNA-binding proteins"/>
    <property type="match status" value="1"/>
</dbReference>
<dbReference type="Proteomes" id="UP000516438">
    <property type="component" value="Chromosome"/>
</dbReference>
<keyword evidence="4" id="KW-1185">Reference proteome</keyword>
<dbReference type="Pfam" id="PF18291">
    <property type="entry name" value="HU-HIG"/>
    <property type="match status" value="1"/>
</dbReference>
<name>A0A7H1DWE1_9FLAO</name>
<dbReference type="KEGG" id="cmaq:H0S70_13400"/>
<feature type="domain" description="HU" evidence="2">
    <location>
        <begin position="20"/>
        <end position="139"/>
    </location>
</feature>
<dbReference type="InterPro" id="IPR041607">
    <property type="entry name" value="HU-HIG"/>
</dbReference>
<dbReference type="AlphaFoldDB" id="A0A7H1DWE1"/>
<gene>
    <name evidence="3" type="ORF">H0S70_13400</name>
</gene>
<accession>A0A7H1DWE1</accession>
<dbReference type="InterPro" id="IPR005902">
    <property type="entry name" value="HU_DNA-bd_put"/>
</dbReference>
<evidence type="ECO:0000313" key="4">
    <source>
        <dbReference type="Proteomes" id="UP000516438"/>
    </source>
</evidence>
<dbReference type="GO" id="GO:0003677">
    <property type="term" value="F:DNA binding"/>
    <property type="evidence" value="ECO:0007669"/>
    <property type="project" value="UniProtKB-KW"/>
</dbReference>
<evidence type="ECO:0000256" key="1">
    <source>
        <dbReference type="ARBA" id="ARBA00023125"/>
    </source>
</evidence>
<dbReference type="NCBIfam" id="TIGR01201">
    <property type="entry name" value="HU_rel"/>
    <property type="match status" value="1"/>
</dbReference>
<sequence length="155" mass="16868">MAKQTISQDLFIYLNKNDVITFKAVERRNPSLPETAPKKFYPLVKSSGSVDIKTISDELSDASTLNSVDIRAVLFGLEKSLLKYLQEGYTVKFGDLGTFRTSISGTGVDTADALNASNVTKKRILFAPSPLLKRTVASAPVRKVQDATQATTPTP</sequence>
<keyword evidence="1" id="KW-0238">DNA-binding</keyword>
<protein>
    <recommendedName>
        <fullName evidence="2">HU domain-containing protein</fullName>
    </recommendedName>
</protein>